<reference evidence="4" key="1">
    <citation type="journal article" date="2019" name="Int. J. Syst. Evol. Microbiol.">
        <title>The Global Catalogue of Microorganisms (GCM) 10K type strain sequencing project: providing services to taxonomists for standard genome sequencing and annotation.</title>
        <authorList>
            <consortium name="The Broad Institute Genomics Platform"/>
            <consortium name="The Broad Institute Genome Sequencing Center for Infectious Disease"/>
            <person name="Wu L."/>
            <person name="Ma J."/>
        </authorList>
    </citation>
    <scope>NUCLEOTIDE SEQUENCE [LARGE SCALE GENOMIC DNA]</scope>
    <source>
        <strain evidence="4">KCTC 3950</strain>
    </source>
</reference>
<dbReference type="Gene3D" id="3.30.360.10">
    <property type="entry name" value="Dihydrodipicolinate Reductase, domain 2"/>
    <property type="match status" value="1"/>
</dbReference>
<sequence>MPKTWKVGLVGTGFWSENHLQAWNRIPNVEIAALCNRSEEKMKAKALVYGVPEERLFTSIDDMLAEADLDVVDIVTGPETHLEFVKKAAAAGKHMLCQKPFASSLKEAEEMVLAARSAGVRLMVTENWRWLQPFQIMKSVLDEGRLGTLRTARYIHTDYYTPRMAPDAELPQPFFREMPRLLFYEMGAHWMDTWRFLFGTPERLYAETLTVSPYVRGEDSGVVVLGHSGFYGYMDMSWATRQKLDRPLGPGVGPVHLEQFVIEGDKGTLKLYTLGRITLVSADGQSESVIAEHTELDHEESHFRLQSHFVSCLESGEPFDTSGEHNLVTLGMVFGVYESASRQMPVFFKQGPDYKEV</sequence>
<dbReference type="InterPro" id="IPR036291">
    <property type="entry name" value="NAD(P)-bd_dom_sf"/>
</dbReference>
<keyword evidence="4" id="KW-1185">Reference proteome</keyword>
<feature type="domain" description="Gfo/Idh/MocA-like oxidoreductase N-terminal" evidence="1">
    <location>
        <begin position="6"/>
        <end position="125"/>
    </location>
</feature>
<comment type="caution">
    <text evidence="3">The sequence shown here is derived from an EMBL/GenBank/DDBJ whole genome shotgun (WGS) entry which is preliminary data.</text>
</comment>
<dbReference type="InterPro" id="IPR051317">
    <property type="entry name" value="Gfo/Idh/MocA_oxidoreduct"/>
</dbReference>
<dbReference type="SUPFAM" id="SSF51735">
    <property type="entry name" value="NAD(P)-binding Rossmann-fold domains"/>
    <property type="match status" value="1"/>
</dbReference>
<dbReference type="Pfam" id="PF22725">
    <property type="entry name" value="GFO_IDH_MocA_C3"/>
    <property type="match status" value="1"/>
</dbReference>
<dbReference type="Gene3D" id="3.40.50.720">
    <property type="entry name" value="NAD(P)-binding Rossmann-like Domain"/>
    <property type="match status" value="1"/>
</dbReference>
<evidence type="ECO:0000313" key="4">
    <source>
        <dbReference type="Proteomes" id="UP001597541"/>
    </source>
</evidence>
<accession>A0ABW5PDC2</accession>
<organism evidence="3 4">
    <name type="scientific">Paenibacillus gansuensis</name>
    <dbReference type="NCBI Taxonomy" id="306542"/>
    <lineage>
        <taxon>Bacteria</taxon>
        <taxon>Bacillati</taxon>
        <taxon>Bacillota</taxon>
        <taxon>Bacilli</taxon>
        <taxon>Bacillales</taxon>
        <taxon>Paenibacillaceae</taxon>
        <taxon>Paenibacillus</taxon>
    </lineage>
</organism>
<feature type="domain" description="GFO/IDH/MocA-like oxidoreductase" evidence="2">
    <location>
        <begin position="134"/>
        <end position="269"/>
    </location>
</feature>
<evidence type="ECO:0000259" key="1">
    <source>
        <dbReference type="Pfam" id="PF01408"/>
    </source>
</evidence>
<dbReference type="InterPro" id="IPR055170">
    <property type="entry name" value="GFO_IDH_MocA-like_dom"/>
</dbReference>
<dbReference type="EMBL" id="JBHUME010000007">
    <property type="protein sequence ID" value="MFD2612940.1"/>
    <property type="molecule type" value="Genomic_DNA"/>
</dbReference>
<evidence type="ECO:0000259" key="2">
    <source>
        <dbReference type="Pfam" id="PF22725"/>
    </source>
</evidence>
<dbReference type="RefSeq" id="WP_377602804.1">
    <property type="nucleotide sequence ID" value="NZ_JBHUME010000007.1"/>
</dbReference>
<dbReference type="PANTHER" id="PTHR43708:SF8">
    <property type="entry name" value="OXIDOREDUCTASE"/>
    <property type="match status" value="1"/>
</dbReference>
<protein>
    <submittedName>
        <fullName evidence="3">Gfo/Idh/MocA family protein</fullName>
    </submittedName>
</protein>
<gene>
    <name evidence="3" type="ORF">ACFSUF_10955</name>
</gene>
<dbReference type="SUPFAM" id="SSF55347">
    <property type="entry name" value="Glyceraldehyde-3-phosphate dehydrogenase-like, C-terminal domain"/>
    <property type="match status" value="1"/>
</dbReference>
<name>A0ABW5PDC2_9BACL</name>
<proteinExistence type="predicted"/>
<dbReference type="Pfam" id="PF01408">
    <property type="entry name" value="GFO_IDH_MocA"/>
    <property type="match status" value="1"/>
</dbReference>
<dbReference type="InterPro" id="IPR000683">
    <property type="entry name" value="Gfo/Idh/MocA-like_OxRdtase_N"/>
</dbReference>
<dbReference type="PANTHER" id="PTHR43708">
    <property type="entry name" value="CONSERVED EXPRESSED OXIDOREDUCTASE (EUROFUNG)"/>
    <property type="match status" value="1"/>
</dbReference>
<dbReference type="Proteomes" id="UP001597541">
    <property type="component" value="Unassembled WGS sequence"/>
</dbReference>
<evidence type="ECO:0000313" key="3">
    <source>
        <dbReference type="EMBL" id="MFD2612940.1"/>
    </source>
</evidence>